<accession>A0AA97JGG2</accession>
<dbReference type="Proteomes" id="UP001190640">
    <property type="component" value="Chromosome 5"/>
</dbReference>
<dbReference type="AlphaFoldDB" id="A0AA97JGG2"/>
<dbReference type="SMART" id="SM00131">
    <property type="entry name" value="KU"/>
    <property type="match status" value="1"/>
</dbReference>
<evidence type="ECO:0000313" key="6">
    <source>
        <dbReference type="RefSeq" id="XP_054837315.1"/>
    </source>
</evidence>
<keyword evidence="1" id="KW-1015">Disulfide bond</keyword>
<dbReference type="InterPro" id="IPR020901">
    <property type="entry name" value="Prtase_inh_Kunz-CS"/>
</dbReference>
<dbReference type="PROSITE" id="PS51390">
    <property type="entry name" value="WAP"/>
    <property type="match status" value="1"/>
</dbReference>
<dbReference type="SUPFAM" id="SSF57362">
    <property type="entry name" value="BPTI-like"/>
    <property type="match status" value="1"/>
</dbReference>
<proteinExistence type="predicted"/>
<evidence type="ECO:0000259" key="3">
    <source>
        <dbReference type="PROSITE" id="PS50279"/>
    </source>
</evidence>
<organism evidence="5 6">
    <name type="scientific">Eublepharis macularius</name>
    <name type="common">Leopard gecko</name>
    <name type="synonym">Cyrtodactylus macularius</name>
    <dbReference type="NCBI Taxonomy" id="481883"/>
    <lineage>
        <taxon>Eukaryota</taxon>
        <taxon>Metazoa</taxon>
        <taxon>Chordata</taxon>
        <taxon>Craniata</taxon>
        <taxon>Vertebrata</taxon>
        <taxon>Euteleostomi</taxon>
        <taxon>Lepidosauria</taxon>
        <taxon>Squamata</taxon>
        <taxon>Bifurcata</taxon>
        <taxon>Gekkota</taxon>
        <taxon>Eublepharidae</taxon>
        <taxon>Eublepharinae</taxon>
        <taxon>Eublepharis</taxon>
    </lineage>
</organism>
<dbReference type="Gene3D" id="4.10.75.10">
    <property type="entry name" value="Elafin-like"/>
    <property type="match status" value="1"/>
</dbReference>
<dbReference type="InterPro" id="IPR036880">
    <property type="entry name" value="Kunitz_BPTI_sf"/>
</dbReference>
<dbReference type="SUPFAM" id="SSF57256">
    <property type="entry name" value="Elafin-like"/>
    <property type="match status" value="1"/>
</dbReference>
<keyword evidence="6" id="KW-0646">Protease inhibitor</keyword>
<protein>
    <submittedName>
        <fullName evidence="6">Kunitz-type serine protease inhibitor 87-like</fullName>
    </submittedName>
</protein>
<dbReference type="PANTHER" id="PTHR46751">
    <property type="entry name" value="EPPIN"/>
    <property type="match status" value="1"/>
</dbReference>
<dbReference type="FunFam" id="4.10.410.10:FF:000004">
    <property type="entry name" value="Tissue factor pathway inhibitor"/>
    <property type="match status" value="1"/>
</dbReference>
<dbReference type="CDD" id="cd00199">
    <property type="entry name" value="WAP"/>
    <property type="match status" value="1"/>
</dbReference>
<dbReference type="KEGG" id="emc:129331019"/>
<dbReference type="Gene3D" id="4.10.410.10">
    <property type="entry name" value="Pancreatic trypsin inhibitor Kunitz domain"/>
    <property type="match status" value="1"/>
</dbReference>
<evidence type="ECO:0000256" key="2">
    <source>
        <dbReference type="SAM" id="Phobius"/>
    </source>
</evidence>
<dbReference type="GO" id="GO:0005576">
    <property type="term" value="C:extracellular region"/>
    <property type="evidence" value="ECO:0007669"/>
    <property type="project" value="InterPro"/>
</dbReference>
<keyword evidence="2" id="KW-0812">Transmembrane</keyword>
<keyword evidence="5" id="KW-1185">Reference proteome</keyword>
<evidence type="ECO:0000313" key="5">
    <source>
        <dbReference type="Proteomes" id="UP001190640"/>
    </source>
</evidence>
<dbReference type="PROSITE" id="PS50279">
    <property type="entry name" value="BPTI_KUNITZ_2"/>
    <property type="match status" value="1"/>
</dbReference>
<name>A0AA97JGG2_EUBMA</name>
<dbReference type="GO" id="GO:0004867">
    <property type="term" value="F:serine-type endopeptidase inhibitor activity"/>
    <property type="evidence" value="ECO:0007669"/>
    <property type="project" value="UniProtKB-KW"/>
</dbReference>
<dbReference type="InterPro" id="IPR051388">
    <property type="entry name" value="Serpin_venom_toxin"/>
</dbReference>
<sequence length="149" mass="16564">MDWLVVDCPTGLTMQLDCHLLLLGLLAFWLELTLVAAQKRPDLCFLPKKVGPCKALKPRFFYNSSTQNCEHFFYGGCKGNANNFKTLEECQRTCEKPGGEKPGTCPMFPAIVNEPCVTQCLHDGECSGEAKCCSRMCSMVCLKPHPELP</sequence>
<dbReference type="GeneID" id="129331019"/>
<keyword evidence="2" id="KW-1133">Transmembrane helix</keyword>
<gene>
    <name evidence="6" type="primary">LOC129331019</name>
</gene>
<reference evidence="6" key="1">
    <citation type="submission" date="2025-08" db="UniProtKB">
        <authorList>
            <consortium name="RefSeq"/>
        </authorList>
    </citation>
    <scope>IDENTIFICATION</scope>
    <source>
        <tissue evidence="6">Blood</tissue>
    </source>
</reference>
<dbReference type="RefSeq" id="XP_054837315.1">
    <property type="nucleotide sequence ID" value="XM_054981340.1"/>
</dbReference>
<evidence type="ECO:0000259" key="4">
    <source>
        <dbReference type="PROSITE" id="PS51390"/>
    </source>
</evidence>
<keyword evidence="6" id="KW-0722">Serine protease inhibitor</keyword>
<dbReference type="Pfam" id="PF00014">
    <property type="entry name" value="Kunitz_BPTI"/>
    <property type="match status" value="1"/>
</dbReference>
<keyword evidence="2" id="KW-0472">Membrane</keyword>
<dbReference type="InterPro" id="IPR002223">
    <property type="entry name" value="Kunitz_BPTI"/>
</dbReference>
<dbReference type="Pfam" id="PF00095">
    <property type="entry name" value="WAP"/>
    <property type="match status" value="1"/>
</dbReference>
<dbReference type="SMART" id="SM00217">
    <property type="entry name" value="WAP"/>
    <property type="match status" value="1"/>
</dbReference>
<dbReference type="InterPro" id="IPR036645">
    <property type="entry name" value="Elafin-like_sf"/>
</dbReference>
<dbReference type="PANTHER" id="PTHR46751:SF1">
    <property type="entry name" value="WAP FOUR-DISULFIDE CORE DOMAIN PROTEIN 6A"/>
    <property type="match status" value="1"/>
</dbReference>
<feature type="domain" description="BPTI/Kunitz inhibitor" evidence="3">
    <location>
        <begin position="44"/>
        <end position="94"/>
    </location>
</feature>
<feature type="transmembrane region" description="Helical" evidence="2">
    <location>
        <begin position="20"/>
        <end position="37"/>
    </location>
</feature>
<dbReference type="PROSITE" id="PS00280">
    <property type="entry name" value="BPTI_KUNITZ_1"/>
    <property type="match status" value="1"/>
</dbReference>
<dbReference type="PRINTS" id="PR00003">
    <property type="entry name" value="4DISULPHCORE"/>
</dbReference>
<dbReference type="PRINTS" id="PR00759">
    <property type="entry name" value="BASICPTASE"/>
</dbReference>
<dbReference type="InterPro" id="IPR008197">
    <property type="entry name" value="WAP_dom"/>
</dbReference>
<feature type="domain" description="WAP" evidence="4">
    <location>
        <begin position="98"/>
        <end position="145"/>
    </location>
</feature>
<evidence type="ECO:0000256" key="1">
    <source>
        <dbReference type="ARBA" id="ARBA00023157"/>
    </source>
</evidence>